<gene>
    <name evidence="1" type="ORF">RM520_08700</name>
</gene>
<comment type="caution">
    <text evidence="1">The sequence shown here is derived from an EMBL/GenBank/DDBJ whole genome shotgun (WGS) entry which is preliminary data.</text>
</comment>
<dbReference type="InterPro" id="IPR025345">
    <property type="entry name" value="DUF4249"/>
</dbReference>
<protein>
    <submittedName>
        <fullName evidence="1">DUF4249 domain-containing protein</fullName>
    </submittedName>
</protein>
<evidence type="ECO:0000313" key="2">
    <source>
        <dbReference type="Proteomes" id="UP001250662"/>
    </source>
</evidence>
<name>A0ABU3BHT0_9FLAO</name>
<dbReference type="Pfam" id="PF14054">
    <property type="entry name" value="DUF4249"/>
    <property type="match status" value="1"/>
</dbReference>
<dbReference type="RefSeq" id="WP_311387737.1">
    <property type="nucleotide sequence ID" value="NZ_JAVRHU010000002.1"/>
</dbReference>
<accession>A0ABU3BHT0</accession>
<organism evidence="1 2">
    <name type="scientific">Croceitalea vernalis</name>
    <dbReference type="NCBI Taxonomy" id="3075599"/>
    <lineage>
        <taxon>Bacteria</taxon>
        <taxon>Pseudomonadati</taxon>
        <taxon>Bacteroidota</taxon>
        <taxon>Flavobacteriia</taxon>
        <taxon>Flavobacteriales</taxon>
        <taxon>Flavobacteriaceae</taxon>
        <taxon>Croceitalea</taxon>
    </lineage>
</organism>
<proteinExistence type="predicted"/>
<keyword evidence="2" id="KW-1185">Reference proteome</keyword>
<sequence length="431" mass="48338">MKKVIYIFVMLICNFSCIEEVAIDTQLQAEVAIESILIVEATITDELINQEVILSRGSNFTNDSLVNYENNAVVTVVDDIGTTFSFTASENGKYFSSEPFAAQNGRSYALFVTTSDGEKYESESVVSAGVSTIDNVFAERIISNNEVEGMAIFVDSSNPSGDFNNYRYTYEETYKIIAPNWTSSEFEIIQAEFEQVFDENTGELIEVLYPDVSLVPRTQEEEICYNTVVSNSIILSDGLILNENSIDKNQVRFINRNNPILSHRYSILVKQFLQSPDAANFYNTLFQFSQSESLFSEIQPGLIEGNIKSTSNAENIVIGYFEVASVTTERLFFNYEDFFPEEALPPYFNDLNCNNVFAPPLYNPLRDGEIPLDECGTPRSLISYLQAEEIEFLLGNANPPGLCQGPYFVTQRACGDCTALGSNIVPDFWTE</sequence>
<dbReference type="EMBL" id="JAVRHU010000002">
    <property type="protein sequence ID" value="MDT0621704.1"/>
    <property type="molecule type" value="Genomic_DNA"/>
</dbReference>
<evidence type="ECO:0000313" key="1">
    <source>
        <dbReference type="EMBL" id="MDT0621704.1"/>
    </source>
</evidence>
<reference evidence="1 2" key="1">
    <citation type="submission" date="2023-09" db="EMBL/GenBank/DDBJ databases">
        <authorList>
            <person name="Rey-Velasco X."/>
        </authorList>
    </citation>
    <scope>NUCLEOTIDE SEQUENCE [LARGE SCALE GENOMIC DNA]</scope>
    <source>
        <strain evidence="1 2">P007</strain>
    </source>
</reference>
<dbReference type="Proteomes" id="UP001250662">
    <property type="component" value="Unassembled WGS sequence"/>
</dbReference>